<evidence type="ECO:0000313" key="2">
    <source>
        <dbReference type="Proteomes" id="UP000501690"/>
    </source>
</evidence>
<dbReference type="EMBL" id="CP039355">
    <property type="protein sequence ID" value="QCE14509.1"/>
    <property type="molecule type" value="Genomic_DNA"/>
</dbReference>
<keyword evidence="2" id="KW-1185">Reference proteome</keyword>
<dbReference type="Proteomes" id="UP000501690">
    <property type="component" value="Linkage Group LG11"/>
</dbReference>
<protein>
    <submittedName>
        <fullName evidence="1">Uncharacterized protein</fullName>
    </submittedName>
</protein>
<evidence type="ECO:0000313" key="1">
    <source>
        <dbReference type="EMBL" id="QCE14509.1"/>
    </source>
</evidence>
<reference evidence="1 2" key="1">
    <citation type="submission" date="2019-04" db="EMBL/GenBank/DDBJ databases">
        <title>An improved genome assembly and genetic linkage map for asparagus bean, Vigna unguiculata ssp. sesquipedialis.</title>
        <authorList>
            <person name="Xia Q."/>
            <person name="Zhang R."/>
            <person name="Dong Y."/>
        </authorList>
    </citation>
    <scope>NUCLEOTIDE SEQUENCE [LARGE SCALE GENOMIC DNA]</scope>
    <source>
        <tissue evidence="1">Leaf</tissue>
    </source>
</reference>
<name>A0A4D6NPP7_VIGUN</name>
<organism evidence="1 2">
    <name type="scientific">Vigna unguiculata</name>
    <name type="common">Cowpea</name>
    <dbReference type="NCBI Taxonomy" id="3917"/>
    <lineage>
        <taxon>Eukaryota</taxon>
        <taxon>Viridiplantae</taxon>
        <taxon>Streptophyta</taxon>
        <taxon>Embryophyta</taxon>
        <taxon>Tracheophyta</taxon>
        <taxon>Spermatophyta</taxon>
        <taxon>Magnoliopsida</taxon>
        <taxon>eudicotyledons</taxon>
        <taxon>Gunneridae</taxon>
        <taxon>Pentapetalae</taxon>
        <taxon>rosids</taxon>
        <taxon>fabids</taxon>
        <taxon>Fabales</taxon>
        <taxon>Fabaceae</taxon>
        <taxon>Papilionoideae</taxon>
        <taxon>50 kb inversion clade</taxon>
        <taxon>NPAAA clade</taxon>
        <taxon>indigoferoid/millettioid clade</taxon>
        <taxon>Phaseoleae</taxon>
        <taxon>Vigna</taxon>
    </lineage>
</organism>
<gene>
    <name evidence="1" type="ORF">DEO72_LG11g1510</name>
</gene>
<accession>A0A4D6NPP7</accession>
<proteinExistence type="predicted"/>
<dbReference type="AlphaFoldDB" id="A0A4D6NPP7"/>
<sequence length="108" mass="12426">MHRLAVQGLPPGDISGVEFEREEDFYTTLDGGHDAMLGWGPNYECNMYWEDCPLQYNWLSLVVLGQIRTVVVTCSRRTPVLGGPSRQSWQQRSVSVLINWCRIKRRPT</sequence>